<feature type="region of interest" description="Disordered" evidence="1">
    <location>
        <begin position="1"/>
        <end position="24"/>
    </location>
</feature>
<sequence length="239" mass="27052">MHLQVHVGPYPKVPIGPEGKVKSDASQSASYAQSIKPASIFEVFTDGSVCGDTAGYAAAWREPLPAHPNHYAHQSGQLQRAGIASSEAELRSINLGLDSAHNWRDRALHRSVIVYSDNAVNLKLVRDWQEGVTGDRPLDPHVEHVLVRMKYWAALLHQQGVEVTLRWMKSRRDIDGHDIADIWSKVRSGARPGGKRWLWQRDSDLRWHIYQWRREENANPALRLALAQFKEEVVNAPPQ</sequence>
<accession>A0ABR3T042</accession>
<keyword evidence="3" id="KW-1185">Reference proteome</keyword>
<evidence type="ECO:0000313" key="3">
    <source>
        <dbReference type="Proteomes" id="UP001521116"/>
    </source>
</evidence>
<evidence type="ECO:0000256" key="1">
    <source>
        <dbReference type="SAM" id="MobiDB-lite"/>
    </source>
</evidence>
<dbReference type="InterPro" id="IPR036397">
    <property type="entry name" value="RNaseH_sf"/>
</dbReference>
<dbReference type="InterPro" id="IPR012337">
    <property type="entry name" value="RNaseH-like_sf"/>
</dbReference>
<evidence type="ECO:0008006" key="4">
    <source>
        <dbReference type="Google" id="ProtNLM"/>
    </source>
</evidence>
<dbReference type="EMBL" id="JAJVDC020000025">
    <property type="protein sequence ID" value="KAL1632931.1"/>
    <property type="molecule type" value="Genomic_DNA"/>
</dbReference>
<evidence type="ECO:0000313" key="2">
    <source>
        <dbReference type="EMBL" id="KAL1632931.1"/>
    </source>
</evidence>
<dbReference type="Proteomes" id="UP001521116">
    <property type="component" value="Unassembled WGS sequence"/>
</dbReference>
<gene>
    <name evidence="2" type="ORF">SLS56_003216</name>
</gene>
<comment type="caution">
    <text evidence="2">The sequence shown here is derived from an EMBL/GenBank/DDBJ whole genome shotgun (WGS) entry which is preliminary data.</text>
</comment>
<organism evidence="2 3">
    <name type="scientific">Neofusicoccum ribis</name>
    <dbReference type="NCBI Taxonomy" id="45134"/>
    <lineage>
        <taxon>Eukaryota</taxon>
        <taxon>Fungi</taxon>
        <taxon>Dikarya</taxon>
        <taxon>Ascomycota</taxon>
        <taxon>Pezizomycotina</taxon>
        <taxon>Dothideomycetes</taxon>
        <taxon>Dothideomycetes incertae sedis</taxon>
        <taxon>Botryosphaeriales</taxon>
        <taxon>Botryosphaeriaceae</taxon>
        <taxon>Neofusicoccum</taxon>
    </lineage>
</organism>
<dbReference type="SUPFAM" id="SSF53098">
    <property type="entry name" value="Ribonuclease H-like"/>
    <property type="match status" value="1"/>
</dbReference>
<reference evidence="2 3" key="1">
    <citation type="submission" date="2024-02" db="EMBL/GenBank/DDBJ databases">
        <title>De novo assembly and annotation of 12 fungi associated with fruit tree decline syndrome in Ontario, Canada.</title>
        <authorList>
            <person name="Sulman M."/>
            <person name="Ellouze W."/>
            <person name="Ilyukhin E."/>
        </authorList>
    </citation>
    <scope>NUCLEOTIDE SEQUENCE [LARGE SCALE GENOMIC DNA]</scope>
    <source>
        <strain evidence="2 3">M1-105</strain>
    </source>
</reference>
<name>A0ABR3T042_9PEZI</name>
<dbReference type="Gene3D" id="3.30.420.10">
    <property type="entry name" value="Ribonuclease H-like superfamily/Ribonuclease H"/>
    <property type="match status" value="1"/>
</dbReference>
<proteinExistence type="predicted"/>
<protein>
    <recommendedName>
        <fullName evidence="4">RNase H type-1 domain-containing protein</fullName>
    </recommendedName>
</protein>